<dbReference type="PANTHER" id="PTHR23325">
    <property type="entry name" value="SERUM RESPONSE FACTOR-BINDING"/>
    <property type="match status" value="1"/>
</dbReference>
<feature type="compositionally biased region" description="Polar residues" evidence="2">
    <location>
        <begin position="262"/>
        <end position="278"/>
    </location>
</feature>
<evidence type="ECO:0000259" key="3">
    <source>
        <dbReference type="Pfam" id="PF09073"/>
    </source>
</evidence>
<dbReference type="RefSeq" id="XP_007866809.1">
    <property type="nucleotide sequence ID" value="XM_007868618.1"/>
</dbReference>
<evidence type="ECO:0000313" key="4">
    <source>
        <dbReference type="EMBL" id="EPQ54508.1"/>
    </source>
</evidence>
<feature type="compositionally biased region" description="Basic and acidic residues" evidence="2">
    <location>
        <begin position="400"/>
        <end position="414"/>
    </location>
</feature>
<protein>
    <submittedName>
        <fullName evidence="4">Bud-site selection protein</fullName>
    </submittedName>
</protein>
<dbReference type="InterPro" id="IPR037393">
    <property type="entry name" value="Bud22/SRFB1"/>
</dbReference>
<dbReference type="OMA" id="ALWEKKF"/>
<proteinExistence type="predicted"/>
<dbReference type="Pfam" id="PF09073">
    <property type="entry name" value="BUD22"/>
    <property type="match status" value="1"/>
</dbReference>
<feature type="compositionally biased region" description="Acidic residues" evidence="2">
    <location>
        <begin position="200"/>
        <end position="211"/>
    </location>
</feature>
<dbReference type="eggNOG" id="ENOG502S6Z4">
    <property type="taxonomic scope" value="Eukaryota"/>
</dbReference>
<dbReference type="HOGENOM" id="CLU_029647_1_0_1"/>
<dbReference type="STRING" id="670483.S7Q4S0"/>
<dbReference type="PANTHER" id="PTHR23325:SF1">
    <property type="entry name" value="SERUM RESPONSE FACTOR-BINDING PROTEIN 1"/>
    <property type="match status" value="1"/>
</dbReference>
<feature type="compositionally biased region" description="Basic residues" evidence="2">
    <location>
        <begin position="305"/>
        <end position="315"/>
    </location>
</feature>
<evidence type="ECO:0000256" key="2">
    <source>
        <dbReference type="SAM" id="MobiDB-lite"/>
    </source>
</evidence>
<dbReference type="OrthoDB" id="3364872at2759"/>
<evidence type="ECO:0000313" key="5">
    <source>
        <dbReference type="Proteomes" id="UP000030669"/>
    </source>
</evidence>
<gene>
    <name evidence="4" type="ORF">GLOTRDRAFT_139085</name>
</gene>
<keyword evidence="1" id="KW-0175">Coiled coil</keyword>
<accession>S7Q4S0</accession>
<keyword evidence="5" id="KW-1185">Reference proteome</keyword>
<sequence>MPENLKKRGLKRKRVDTEEENLEVRIIGKLHHGLKEAKKAAKVSKIHETQKLVKKLKQAKSSTNADHTKVIPELEEQLQMVKRINHEQVAATALKTKVNKNRILRTDERVQGAVASELSSNLLTPAEPGSSLAKVQARLLSSKVLANAAITVVQSILRTLHPDTPKAQSPGVANAEEDTEAELLEPAGKLGQLLARSAEEDSDGEQDEDVSSPDLDTKVGSPELEGFDDGGSEDSGVVHGDTSEGSDDDLSSRVGDDPSRSLAPQITTGTKGESTFLPSLSVGFIRGDSDSDYSDGEAASVVGGRKNRRGQRARRAIWEKKYGKNANHVKKGATQGRSHAGSADTRKRPPFSKGGRRDAESAVKSAPKSYQPRNSDKAPSGASAQPESGSSSNFNPQPRVSKEERPLHPSWEAKRKLKEKQPATIVPPQGKKIKF</sequence>
<dbReference type="GO" id="GO:0005634">
    <property type="term" value="C:nucleus"/>
    <property type="evidence" value="ECO:0007669"/>
    <property type="project" value="TreeGrafter"/>
</dbReference>
<dbReference type="EMBL" id="KB469303">
    <property type="protein sequence ID" value="EPQ54508.1"/>
    <property type="molecule type" value="Genomic_DNA"/>
</dbReference>
<dbReference type="GO" id="GO:0030490">
    <property type="term" value="P:maturation of SSU-rRNA"/>
    <property type="evidence" value="ECO:0007669"/>
    <property type="project" value="TreeGrafter"/>
</dbReference>
<dbReference type="GO" id="GO:0030686">
    <property type="term" value="C:90S preribosome"/>
    <property type="evidence" value="ECO:0007669"/>
    <property type="project" value="TreeGrafter"/>
</dbReference>
<organism evidence="4 5">
    <name type="scientific">Gloeophyllum trabeum (strain ATCC 11539 / FP-39264 / Madison 617)</name>
    <name type="common">Brown rot fungus</name>
    <dbReference type="NCBI Taxonomy" id="670483"/>
    <lineage>
        <taxon>Eukaryota</taxon>
        <taxon>Fungi</taxon>
        <taxon>Dikarya</taxon>
        <taxon>Basidiomycota</taxon>
        <taxon>Agaricomycotina</taxon>
        <taxon>Agaricomycetes</taxon>
        <taxon>Gloeophyllales</taxon>
        <taxon>Gloeophyllaceae</taxon>
        <taxon>Gloeophyllum</taxon>
    </lineage>
</organism>
<feature type="compositionally biased region" description="Polar residues" evidence="2">
    <location>
        <begin position="382"/>
        <end position="398"/>
    </location>
</feature>
<feature type="compositionally biased region" description="Basic and acidic residues" evidence="2">
    <location>
        <begin position="250"/>
        <end position="259"/>
    </location>
</feature>
<dbReference type="InterPro" id="IPR015158">
    <property type="entry name" value="Bud22_dom"/>
</dbReference>
<name>S7Q4S0_GLOTA</name>
<dbReference type="Proteomes" id="UP000030669">
    <property type="component" value="Unassembled WGS sequence"/>
</dbReference>
<dbReference type="AlphaFoldDB" id="S7Q4S0"/>
<evidence type="ECO:0000256" key="1">
    <source>
        <dbReference type="ARBA" id="ARBA00023054"/>
    </source>
</evidence>
<feature type="region of interest" description="Disordered" evidence="2">
    <location>
        <begin position="196"/>
        <end position="435"/>
    </location>
</feature>
<dbReference type="KEGG" id="gtr:GLOTRDRAFT_139085"/>
<dbReference type="GeneID" id="19304161"/>
<reference evidence="4 5" key="1">
    <citation type="journal article" date="2012" name="Science">
        <title>The Paleozoic origin of enzymatic lignin decomposition reconstructed from 31 fungal genomes.</title>
        <authorList>
            <person name="Floudas D."/>
            <person name="Binder M."/>
            <person name="Riley R."/>
            <person name="Barry K."/>
            <person name="Blanchette R.A."/>
            <person name="Henrissat B."/>
            <person name="Martinez A.T."/>
            <person name="Otillar R."/>
            <person name="Spatafora J.W."/>
            <person name="Yadav J.S."/>
            <person name="Aerts A."/>
            <person name="Benoit I."/>
            <person name="Boyd A."/>
            <person name="Carlson A."/>
            <person name="Copeland A."/>
            <person name="Coutinho P.M."/>
            <person name="de Vries R.P."/>
            <person name="Ferreira P."/>
            <person name="Findley K."/>
            <person name="Foster B."/>
            <person name="Gaskell J."/>
            <person name="Glotzer D."/>
            <person name="Gorecki P."/>
            <person name="Heitman J."/>
            <person name="Hesse C."/>
            <person name="Hori C."/>
            <person name="Igarashi K."/>
            <person name="Jurgens J.A."/>
            <person name="Kallen N."/>
            <person name="Kersten P."/>
            <person name="Kohler A."/>
            <person name="Kuees U."/>
            <person name="Kumar T.K.A."/>
            <person name="Kuo A."/>
            <person name="LaButti K."/>
            <person name="Larrondo L.F."/>
            <person name="Lindquist E."/>
            <person name="Ling A."/>
            <person name="Lombard V."/>
            <person name="Lucas S."/>
            <person name="Lundell T."/>
            <person name="Martin R."/>
            <person name="McLaughlin D.J."/>
            <person name="Morgenstern I."/>
            <person name="Morin E."/>
            <person name="Murat C."/>
            <person name="Nagy L.G."/>
            <person name="Nolan M."/>
            <person name="Ohm R.A."/>
            <person name="Patyshakuliyeva A."/>
            <person name="Rokas A."/>
            <person name="Ruiz-Duenas F.J."/>
            <person name="Sabat G."/>
            <person name="Salamov A."/>
            <person name="Samejima M."/>
            <person name="Schmutz J."/>
            <person name="Slot J.C."/>
            <person name="St John F."/>
            <person name="Stenlid J."/>
            <person name="Sun H."/>
            <person name="Sun S."/>
            <person name="Syed K."/>
            <person name="Tsang A."/>
            <person name="Wiebenga A."/>
            <person name="Young D."/>
            <person name="Pisabarro A."/>
            <person name="Eastwood D.C."/>
            <person name="Martin F."/>
            <person name="Cullen D."/>
            <person name="Grigoriev I.V."/>
            <person name="Hibbett D.S."/>
        </authorList>
    </citation>
    <scope>NUCLEOTIDE SEQUENCE [LARGE SCALE GENOMIC DNA]</scope>
    <source>
        <strain evidence="4 5">ATCC 11539</strain>
    </source>
</reference>
<feature type="domain" description="Bud22" evidence="3">
    <location>
        <begin position="30"/>
        <end position="435"/>
    </location>
</feature>